<organism evidence="1 2">
    <name type="scientific">Microthyrium microscopicum</name>
    <dbReference type="NCBI Taxonomy" id="703497"/>
    <lineage>
        <taxon>Eukaryota</taxon>
        <taxon>Fungi</taxon>
        <taxon>Dikarya</taxon>
        <taxon>Ascomycota</taxon>
        <taxon>Pezizomycotina</taxon>
        <taxon>Dothideomycetes</taxon>
        <taxon>Dothideomycetes incertae sedis</taxon>
        <taxon>Microthyriales</taxon>
        <taxon>Microthyriaceae</taxon>
        <taxon>Microthyrium</taxon>
    </lineage>
</organism>
<sequence>MEDRLRIKIHFFVDLSLTNKVALAACLKHVLRHPVKLRAESLIMHGRHSSDTFRLELSEFLTALCRSRQKSTELKHWRPYGTLVAWYFCGFLEDFVNFISFVRILQYICFKPANSNAVHKPPIRCALPLTSNISDA</sequence>
<keyword evidence="2" id="KW-1185">Reference proteome</keyword>
<accession>A0A6A6TXZ7</accession>
<dbReference type="Proteomes" id="UP000799302">
    <property type="component" value="Unassembled WGS sequence"/>
</dbReference>
<gene>
    <name evidence="1" type="ORF">BT63DRAFT_430116</name>
</gene>
<protein>
    <submittedName>
        <fullName evidence="1">Uncharacterized protein</fullName>
    </submittedName>
</protein>
<proteinExistence type="predicted"/>
<evidence type="ECO:0000313" key="2">
    <source>
        <dbReference type="Proteomes" id="UP000799302"/>
    </source>
</evidence>
<dbReference type="AlphaFoldDB" id="A0A6A6TXZ7"/>
<reference evidence="1" key="1">
    <citation type="journal article" date="2020" name="Stud. Mycol.">
        <title>101 Dothideomycetes genomes: a test case for predicting lifestyles and emergence of pathogens.</title>
        <authorList>
            <person name="Haridas S."/>
            <person name="Albert R."/>
            <person name="Binder M."/>
            <person name="Bloem J."/>
            <person name="Labutti K."/>
            <person name="Salamov A."/>
            <person name="Andreopoulos B."/>
            <person name="Baker S."/>
            <person name="Barry K."/>
            <person name="Bills G."/>
            <person name="Bluhm B."/>
            <person name="Cannon C."/>
            <person name="Castanera R."/>
            <person name="Culley D."/>
            <person name="Daum C."/>
            <person name="Ezra D."/>
            <person name="Gonzalez J."/>
            <person name="Henrissat B."/>
            <person name="Kuo A."/>
            <person name="Liang C."/>
            <person name="Lipzen A."/>
            <person name="Lutzoni F."/>
            <person name="Magnuson J."/>
            <person name="Mondo S."/>
            <person name="Nolan M."/>
            <person name="Ohm R."/>
            <person name="Pangilinan J."/>
            <person name="Park H.-J."/>
            <person name="Ramirez L."/>
            <person name="Alfaro M."/>
            <person name="Sun H."/>
            <person name="Tritt A."/>
            <person name="Yoshinaga Y."/>
            <person name="Zwiers L.-H."/>
            <person name="Turgeon B."/>
            <person name="Goodwin S."/>
            <person name="Spatafora J."/>
            <person name="Crous P."/>
            <person name="Grigoriev I."/>
        </authorList>
    </citation>
    <scope>NUCLEOTIDE SEQUENCE</scope>
    <source>
        <strain evidence="1">CBS 115976</strain>
    </source>
</reference>
<dbReference type="EMBL" id="MU004244">
    <property type="protein sequence ID" value="KAF2663863.1"/>
    <property type="molecule type" value="Genomic_DNA"/>
</dbReference>
<name>A0A6A6TXZ7_9PEZI</name>
<evidence type="ECO:0000313" key="1">
    <source>
        <dbReference type="EMBL" id="KAF2663863.1"/>
    </source>
</evidence>